<comment type="caution">
    <text evidence="2">The sequence shown here is derived from an EMBL/GenBank/DDBJ whole genome shotgun (WGS) entry which is preliminary data.</text>
</comment>
<gene>
    <name evidence="2" type="ORF">COY14_02505</name>
</gene>
<evidence type="ECO:0000313" key="3">
    <source>
        <dbReference type="Proteomes" id="UP000230027"/>
    </source>
</evidence>
<evidence type="ECO:0000256" key="1">
    <source>
        <dbReference type="SAM" id="MobiDB-lite"/>
    </source>
</evidence>
<accession>A0A2M7U425</accession>
<dbReference type="Proteomes" id="UP000230027">
    <property type="component" value="Unassembled WGS sequence"/>
</dbReference>
<proteinExistence type="predicted"/>
<protein>
    <submittedName>
        <fullName evidence="2">Uncharacterized protein</fullName>
    </submittedName>
</protein>
<organism evidence="2 3">
    <name type="scientific">Candidatus Roizmanbacteria bacterium CG_4_10_14_0_2_um_filter_36_9</name>
    <dbReference type="NCBI Taxonomy" id="1974823"/>
    <lineage>
        <taxon>Bacteria</taxon>
        <taxon>Candidatus Roizmaniibacteriota</taxon>
    </lineage>
</organism>
<dbReference type="AlphaFoldDB" id="A0A2M7U425"/>
<reference evidence="3" key="1">
    <citation type="submission" date="2017-09" db="EMBL/GenBank/DDBJ databases">
        <title>Depth-based differentiation of microbial function through sediment-hosted aquifers and enrichment of novel symbionts in the deep terrestrial subsurface.</title>
        <authorList>
            <person name="Probst A.J."/>
            <person name="Ladd B."/>
            <person name="Jarett J.K."/>
            <person name="Geller-Mcgrath D.E."/>
            <person name="Sieber C.M.K."/>
            <person name="Emerson J.B."/>
            <person name="Anantharaman K."/>
            <person name="Thomas B.C."/>
            <person name="Malmstrom R."/>
            <person name="Stieglmeier M."/>
            <person name="Klingl A."/>
            <person name="Woyke T."/>
            <person name="Ryan C.M."/>
            <person name="Banfield J.F."/>
        </authorList>
    </citation>
    <scope>NUCLEOTIDE SEQUENCE [LARGE SCALE GENOMIC DNA]</scope>
</reference>
<dbReference type="EMBL" id="PFOD01000051">
    <property type="protein sequence ID" value="PIZ65366.1"/>
    <property type="molecule type" value="Genomic_DNA"/>
</dbReference>
<name>A0A2M7U425_9BACT</name>
<sequence>MTERKTRRQENKRRRRGKKSSRFLMDRRTFAFKVLPTALVTASMAAYLLGNMDRDPGVESLEGSLQYIQQEIENNNQLKDLYEYDDENTLRFIAHAENIFTSLTASHADPHVMAASTHLVNAAGMQVLWESAFLDPAVTSIDYHLVSAKTYMDLDGKMRIAINKDAYGFRKDVVDATIKAGKPFAPTVLEHLLDVALHEPFHYEVGNLTLNPPREYQSSPSRFMYNIYSGLAMEGMNLSTNQPAYSFGPIDEASIYALQRDFLQTRISFYTHYLETTDQITLGKQLFANAGYPNPEDILALRRRPDAPVALIDSFTTRLDNSPFNGGSVDDAFQYLSAVQNGLAAGDIGAVSSYVQMTNPHE</sequence>
<feature type="region of interest" description="Disordered" evidence="1">
    <location>
        <begin position="1"/>
        <end position="20"/>
    </location>
</feature>
<evidence type="ECO:0000313" key="2">
    <source>
        <dbReference type="EMBL" id="PIZ65366.1"/>
    </source>
</evidence>